<comment type="caution">
    <text evidence="1">The sequence shown here is derived from an EMBL/GenBank/DDBJ whole genome shotgun (WGS) entry which is preliminary data.</text>
</comment>
<protein>
    <submittedName>
        <fullName evidence="1">Unnamed protein product</fullName>
    </submittedName>
</protein>
<evidence type="ECO:0000313" key="2">
    <source>
        <dbReference type="Proteomes" id="UP001165064"/>
    </source>
</evidence>
<reference evidence="1" key="1">
    <citation type="submission" date="2023-04" db="EMBL/GenBank/DDBJ databases">
        <title>Ambrosiozyma monospora NBRC 10751.</title>
        <authorList>
            <person name="Ichikawa N."/>
            <person name="Sato H."/>
            <person name="Tonouchi N."/>
        </authorList>
    </citation>
    <scope>NUCLEOTIDE SEQUENCE</scope>
    <source>
        <strain evidence="1">NBRC 10751</strain>
    </source>
</reference>
<accession>A0ACB5TKV4</accession>
<dbReference type="EMBL" id="BSXS01007903">
    <property type="protein sequence ID" value="GME90740.1"/>
    <property type="molecule type" value="Genomic_DNA"/>
</dbReference>
<name>A0ACB5TKV4_AMBMO</name>
<evidence type="ECO:0000313" key="1">
    <source>
        <dbReference type="EMBL" id="GME90740.1"/>
    </source>
</evidence>
<proteinExistence type="predicted"/>
<sequence length="275" mass="30213">MHCAASTAIGTTKEAELKNVFLKASVNGTLSILRSIKNLAPQVKHVVLTSSIAAMAKGDISKVDPSTVLTNESWNDITWEKAEKETDQLIVYAASKAIAERSAWNFVKNEKVNFKFTTVNPGLVLGPQLIDEEAEKGHFNSSNLWVIDAVQKVNLSNTSFQVMPVFGIVDVKDVVNFHIFAIEKKSLTGWRLLLQAGPFIPTQTILKSLNANVPQLNGKIAKGDPSKSLDPNMIPKIDISNVLKAAGDYKMTPIDKTFKALFEQYVKHHTLNVSP</sequence>
<keyword evidence="2" id="KW-1185">Reference proteome</keyword>
<gene>
    <name evidence="1" type="ORF">Amon02_000876900</name>
</gene>
<organism evidence="1 2">
    <name type="scientific">Ambrosiozyma monospora</name>
    <name type="common">Yeast</name>
    <name type="synonym">Endomycopsis monosporus</name>
    <dbReference type="NCBI Taxonomy" id="43982"/>
    <lineage>
        <taxon>Eukaryota</taxon>
        <taxon>Fungi</taxon>
        <taxon>Dikarya</taxon>
        <taxon>Ascomycota</taxon>
        <taxon>Saccharomycotina</taxon>
        <taxon>Pichiomycetes</taxon>
        <taxon>Pichiales</taxon>
        <taxon>Pichiaceae</taxon>
        <taxon>Ambrosiozyma</taxon>
    </lineage>
</organism>
<dbReference type="Proteomes" id="UP001165064">
    <property type="component" value="Unassembled WGS sequence"/>
</dbReference>